<evidence type="ECO:0000256" key="6">
    <source>
        <dbReference type="ARBA" id="ARBA00023163"/>
    </source>
</evidence>
<keyword evidence="7" id="KW-0539">Nucleus</keyword>
<evidence type="ECO:0000259" key="11">
    <source>
        <dbReference type="PROSITE" id="PS51806"/>
    </source>
</evidence>
<evidence type="ECO:0000256" key="5">
    <source>
        <dbReference type="ARBA" id="ARBA00023159"/>
    </source>
</evidence>
<feature type="compositionally biased region" description="Polar residues" evidence="9">
    <location>
        <begin position="136"/>
        <end position="147"/>
    </location>
</feature>
<accession>A0A9I9D189</accession>
<keyword evidence="8" id="KW-0175">Coiled coil</keyword>
<dbReference type="GO" id="GO:0003700">
    <property type="term" value="F:DNA-binding transcription factor activity"/>
    <property type="evidence" value="ECO:0007669"/>
    <property type="project" value="InterPro"/>
</dbReference>
<dbReference type="FunFam" id="1.20.5.170:FF:000019">
    <property type="entry name" value="BZIP family transcription factor"/>
    <property type="match status" value="1"/>
</dbReference>
<dbReference type="InterPro" id="IPR004827">
    <property type="entry name" value="bZIP"/>
</dbReference>
<dbReference type="PROSITE" id="PS00036">
    <property type="entry name" value="BZIP_BASIC"/>
    <property type="match status" value="1"/>
</dbReference>
<dbReference type="Pfam" id="PF00170">
    <property type="entry name" value="bZIP_1"/>
    <property type="match status" value="1"/>
</dbReference>
<organism evidence="12">
    <name type="scientific">Cucumis melo</name>
    <name type="common">Muskmelon</name>
    <dbReference type="NCBI Taxonomy" id="3656"/>
    <lineage>
        <taxon>Eukaryota</taxon>
        <taxon>Viridiplantae</taxon>
        <taxon>Streptophyta</taxon>
        <taxon>Embryophyta</taxon>
        <taxon>Tracheophyta</taxon>
        <taxon>Spermatophyta</taxon>
        <taxon>Magnoliopsida</taxon>
        <taxon>eudicotyledons</taxon>
        <taxon>Gunneridae</taxon>
        <taxon>Pentapetalae</taxon>
        <taxon>rosids</taxon>
        <taxon>fabids</taxon>
        <taxon>Cucurbitales</taxon>
        <taxon>Cucurbitaceae</taxon>
        <taxon>Benincaseae</taxon>
        <taxon>Cucumis</taxon>
    </lineage>
</organism>
<evidence type="ECO:0000256" key="8">
    <source>
        <dbReference type="SAM" id="Coils"/>
    </source>
</evidence>
<feature type="region of interest" description="Disordered" evidence="9">
    <location>
        <begin position="128"/>
        <end position="149"/>
    </location>
</feature>
<dbReference type="GO" id="GO:0000976">
    <property type="term" value="F:transcription cis-regulatory region binding"/>
    <property type="evidence" value="ECO:0007669"/>
    <property type="project" value="UniProtKB-ARBA"/>
</dbReference>
<dbReference type="PROSITE" id="PS50217">
    <property type="entry name" value="BZIP"/>
    <property type="match status" value="1"/>
</dbReference>
<keyword evidence="4" id="KW-0238">DNA-binding</keyword>
<evidence type="ECO:0000256" key="1">
    <source>
        <dbReference type="ARBA" id="ARBA00004123"/>
    </source>
</evidence>
<evidence type="ECO:0000256" key="7">
    <source>
        <dbReference type="ARBA" id="ARBA00023242"/>
    </source>
</evidence>
<dbReference type="InterPro" id="IPR046347">
    <property type="entry name" value="bZIP_sf"/>
</dbReference>
<feature type="domain" description="DOG1" evidence="11">
    <location>
        <begin position="261"/>
        <end position="477"/>
    </location>
</feature>
<evidence type="ECO:0000313" key="12">
    <source>
        <dbReference type="EnsemblPlants" id="MELO3C011550.2.1"/>
    </source>
</evidence>
<dbReference type="Pfam" id="PF14144">
    <property type="entry name" value="DOG1"/>
    <property type="match status" value="1"/>
</dbReference>
<dbReference type="Gene3D" id="1.20.5.170">
    <property type="match status" value="1"/>
</dbReference>
<keyword evidence="5" id="KW-0010">Activator</keyword>
<evidence type="ECO:0000256" key="9">
    <source>
        <dbReference type="SAM" id="MobiDB-lite"/>
    </source>
</evidence>
<sequence length="480" mass="53441">MQSFENPEQFYAHSSSSSIFLRGDDSGRFHTRFLPDIEELQQSAAAIATFHQDDAVDLSPSSVFGLKSTHNTAFPIHLPYGNTDVGSIGRRGYLDTGQELMRLKRVAPPHSLAVTVAASSSLGNGSFENWGESAMADNSQQTDTSTDIDNDERHQFQGAVHGALMAVDSMDQSKAKSADQKFLKLQYVTIEIFYQTLRRLAQNREAARKSRLRKKAYVQQLENSRQRLAQLEQELHRARQQGIFVTSGVGDHCASMAGNGALAFDLDYARWLDEHQRLINDLRASANSQLGDDELRFLVDGVMTHYDELFRLKSVGAKADVFHILSGMWKTPAERCFMWLGGFRSSELLKIVGSHLEPLTDQQLMGICNLQQSSQQAEDALSQGIEALQQSLVETLSSASLGPASSGNVADYMGQMAIAMSKLTTLENFLHQADLLRQQTLQQMHRILTTRQAARALLVISDYISRLRALSSLWLARPKE</sequence>
<dbReference type="GO" id="GO:0006351">
    <property type="term" value="P:DNA-templated transcription"/>
    <property type="evidence" value="ECO:0007669"/>
    <property type="project" value="InterPro"/>
</dbReference>
<dbReference type="PANTHER" id="PTHR45693">
    <property type="entry name" value="TRANSCRIPTION FACTOR TGA9"/>
    <property type="match status" value="1"/>
</dbReference>
<proteinExistence type="inferred from homology"/>
<evidence type="ECO:0000259" key="10">
    <source>
        <dbReference type="PROSITE" id="PS50217"/>
    </source>
</evidence>
<dbReference type="InterPro" id="IPR025422">
    <property type="entry name" value="TGA_domain"/>
</dbReference>
<dbReference type="AlphaFoldDB" id="A0A9I9D189"/>
<evidence type="ECO:0008006" key="13">
    <source>
        <dbReference type="Google" id="ProtNLM"/>
    </source>
</evidence>
<keyword evidence="3" id="KW-0805">Transcription regulation</keyword>
<dbReference type="EnsemblPlants" id="MELO3C011550.2.1">
    <property type="protein sequence ID" value="MELO3C011550.2.1"/>
    <property type="gene ID" value="MELO3C011550.2"/>
</dbReference>
<dbReference type="PROSITE" id="PS51806">
    <property type="entry name" value="DOG1"/>
    <property type="match status" value="1"/>
</dbReference>
<feature type="domain" description="BZIP" evidence="10">
    <location>
        <begin position="198"/>
        <end position="237"/>
    </location>
</feature>
<dbReference type="SUPFAM" id="SSF57959">
    <property type="entry name" value="Leucine zipper domain"/>
    <property type="match status" value="1"/>
</dbReference>
<name>A0A9I9D189_CUCME</name>
<evidence type="ECO:0000256" key="2">
    <source>
        <dbReference type="ARBA" id="ARBA00007163"/>
    </source>
</evidence>
<feature type="coiled-coil region" evidence="8">
    <location>
        <begin position="214"/>
        <end position="241"/>
    </location>
</feature>
<reference evidence="12" key="1">
    <citation type="submission" date="2023-03" db="UniProtKB">
        <authorList>
            <consortium name="EnsemblPlants"/>
        </authorList>
    </citation>
    <scope>IDENTIFICATION</scope>
</reference>
<comment type="subcellular location">
    <subcellularLocation>
        <location evidence="1">Nucleus</location>
    </subcellularLocation>
</comment>
<protein>
    <recommendedName>
        <fullName evidence="13">Transcription factor HBP-1b(C38)</fullName>
    </recommendedName>
</protein>
<evidence type="ECO:0000256" key="4">
    <source>
        <dbReference type="ARBA" id="ARBA00023125"/>
    </source>
</evidence>
<dbReference type="GO" id="GO:0005634">
    <property type="term" value="C:nucleus"/>
    <property type="evidence" value="ECO:0007669"/>
    <property type="project" value="UniProtKB-SubCell"/>
</dbReference>
<dbReference type="Gramene" id="MELO3C011550.2.1">
    <property type="protein sequence ID" value="MELO3C011550.2.1"/>
    <property type="gene ID" value="MELO3C011550.2"/>
</dbReference>
<comment type="similarity">
    <text evidence="2">Belongs to the bZIP family.</text>
</comment>
<evidence type="ECO:0000256" key="3">
    <source>
        <dbReference type="ARBA" id="ARBA00023015"/>
    </source>
</evidence>
<keyword evidence="6" id="KW-0804">Transcription</keyword>
<dbReference type="PANTHER" id="PTHR45693:SF1">
    <property type="entry name" value="TRANSCRIPTION FACTOR PERIANTHIA"/>
    <property type="match status" value="1"/>
</dbReference>
<dbReference type="SMART" id="SM00338">
    <property type="entry name" value="BRLZ"/>
    <property type="match status" value="1"/>
</dbReference>